<keyword evidence="1" id="KW-0175">Coiled coil</keyword>
<dbReference type="AlphaFoldDB" id="A0A7Y7IW09"/>
<accession>A0A7Y7IW09</accession>
<gene>
    <name evidence="2" type="ORF">HUK84_08630</name>
</gene>
<evidence type="ECO:0000313" key="2">
    <source>
        <dbReference type="EMBL" id="NVN11202.1"/>
    </source>
</evidence>
<feature type="coiled-coil region" evidence="1">
    <location>
        <begin position="8"/>
        <end position="35"/>
    </location>
</feature>
<evidence type="ECO:0000256" key="1">
    <source>
        <dbReference type="SAM" id="Coils"/>
    </source>
</evidence>
<organism evidence="2 3">
    <name type="scientific">Nguyenibacter vanlangensis</name>
    <dbReference type="NCBI Taxonomy" id="1216886"/>
    <lineage>
        <taxon>Bacteria</taxon>
        <taxon>Pseudomonadati</taxon>
        <taxon>Pseudomonadota</taxon>
        <taxon>Alphaproteobacteria</taxon>
        <taxon>Acetobacterales</taxon>
        <taxon>Acetobacteraceae</taxon>
        <taxon>Nguyenibacter</taxon>
    </lineage>
</organism>
<sequence>MSTHYGGNEALSRLIDEARDRVQSLAARLRGEKASEETRRLVADLADLLDGIGDMAR</sequence>
<evidence type="ECO:0000313" key="3">
    <source>
        <dbReference type="Proteomes" id="UP000534870"/>
    </source>
</evidence>
<reference evidence="2 3" key="1">
    <citation type="submission" date="2020-06" db="EMBL/GenBank/DDBJ databases">
        <title>Description of novel acetic acid bacteria.</title>
        <authorList>
            <person name="Sombolestani A."/>
        </authorList>
    </citation>
    <scope>NUCLEOTIDE SEQUENCE [LARGE SCALE GENOMIC DNA]</scope>
    <source>
        <strain evidence="2 3">LMG 31431</strain>
    </source>
</reference>
<comment type="caution">
    <text evidence="2">The sequence shown here is derived from an EMBL/GenBank/DDBJ whole genome shotgun (WGS) entry which is preliminary data.</text>
</comment>
<proteinExistence type="predicted"/>
<protein>
    <submittedName>
        <fullName evidence="2">Uncharacterized protein</fullName>
    </submittedName>
</protein>
<dbReference type="Proteomes" id="UP000534870">
    <property type="component" value="Unassembled WGS sequence"/>
</dbReference>
<dbReference type="RefSeq" id="WP_176639939.1">
    <property type="nucleotide sequence ID" value="NZ_JABXXP010000134.1"/>
</dbReference>
<dbReference type="EMBL" id="JABXXP010000134">
    <property type="protein sequence ID" value="NVN11202.1"/>
    <property type="molecule type" value="Genomic_DNA"/>
</dbReference>
<name>A0A7Y7IW09_9PROT</name>